<protein>
    <recommendedName>
        <fullName evidence="3">Guanylate cyclase domain-containing protein</fullName>
    </recommendedName>
</protein>
<proteinExistence type="predicted"/>
<comment type="caution">
    <text evidence="1">The sequence shown here is derived from an EMBL/GenBank/DDBJ whole genome shotgun (WGS) entry which is preliminary data.</text>
</comment>
<evidence type="ECO:0000313" key="2">
    <source>
        <dbReference type="Proteomes" id="UP000095008"/>
    </source>
</evidence>
<organism evidence="1 2">
    <name type="scientific">Acidithiobacillus thiooxidans</name>
    <name type="common">Thiobacillus thiooxidans</name>
    <dbReference type="NCBI Taxonomy" id="930"/>
    <lineage>
        <taxon>Bacteria</taxon>
        <taxon>Pseudomonadati</taxon>
        <taxon>Pseudomonadota</taxon>
        <taxon>Acidithiobacillia</taxon>
        <taxon>Acidithiobacillales</taxon>
        <taxon>Acidithiobacillaceae</taxon>
        <taxon>Acidithiobacillus</taxon>
    </lineage>
</organism>
<gene>
    <name evidence="1" type="ORF">A6M23_20800</name>
</gene>
<dbReference type="Proteomes" id="UP000095008">
    <property type="component" value="Unassembled WGS sequence"/>
</dbReference>
<accession>A0A1C2HUS3</accession>
<dbReference type="AlphaFoldDB" id="A0A1C2HUS3"/>
<dbReference type="RefSeq" id="WP_065974870.1">
    <property type="nucleotide sequence ID" value="NZ_LWRY01000315.1"/>
</dbReference>
<name>A0A1C2HUS3_ACITH</name>
<keyword evidence="2" id="KW-1185">Reference proteome</keyword>
<evidence type="ECO:0008006" key="3">
    <source>
        <dbReference type="Google" id="ProtNLM"/>
    </source>
</evidence>
<reference evidence="1" key="1">
    <citation type="journal article" date="2016" name="Int. J. Mol. Sci.">
        <title>Comparative genomics of the extreme acidophile Acidithiobacillus thiooxidans reveals intraspecific divergence and niche adaptation.</title>
        <authorList>
            <person name="Zhang X."/>
            <person name="Feng X."/>
            <person name="Tao J."/>
            <person name="Ma L."/>
            <person name="Xiao Y."/>
            <person name="Liang Y."/>
            <person name="Liu X."/>
            <person name="Yin H."/>
        </authorList>
    </citation>
    <scope>NUCLEOTIDE SEQUENCE [LARGE SCALE GENOMIC DNA]</scope>
    <source>
        <strain evidence="1">DXS-W</strain>
    </source>
</reference>
<sequence length="258" mass="30050">MSYKKMVAIFVDVIGYKNNIDFDKKYELHRLFHEEVAIHAERQLVIPHVAYDRKVFGFSDCAYFFFYYKEDIGEERKDDVRLSHIAAYNVSLTILRLMSKGYLARGGLSVGDVLIDELGFFGPAVERAHEIESKEANLPRLQFDRDIGKKVFEWEHNLDNKDPALLNMYTKCPFVSEHDGKSYFVNPFNVLQRSDQFVIGQDIITLDSVKKTLLTKVEDDLVKFSHNSRVVEKLEWIRKYVSDKSYARKWCTGALQLA</sequence>
<dbReference type="EMBL" id="LWRY01000315">
    <property type="protein sequence ID" value="OCX67492.1"/>
    <property type="molecule type" value="Genomic_DNA"/>
</dbReference>
<dbReference type="OrthoDB" id="9181325at2"/>
<evidence type="ECO:0000313" key="1">
    <source>
        <dbReference type="EMBL" id="OCX67492.1"/>
    </source>
</evidence>